<evidence type="ECO:0000313" key="3">
    <source>
        <dbReference type="EMBL" id="KAK1801520.1"/>
    </source>
</evidence>
<evidence type="ECO:0000313" key="4">
    <source>
        <dbReference type="Proteomes" id="UP001239994"/>
    </source>
</evidence>
<dbReference type="AlphaFoldDB" id="A0AAD8ZMF3"/>
<feature type="compositionally biased region" description="Basic and acidic residues" evidence="2">
    <location>
        <begin position="269"/>
        <end position="287"/>
    </location>
</feature>
<organism evidence="3 4">
    <name type="scientific">Electrophorus voltai</name>
    <dbReference type="NCBI Taxonomy" id="2609070"/>
    <lineage>
        <taxon>Eukaryota</taxon>
        <taxon>Metazoa</taxon>
        <taxon>Chordata</taxon>
        <taxon>Craniata</taxon>
        <taxon>Vertebrata</taxon>
        <taxon>Euteleostomi</taxon>
        <taxon>Actinopterygii</taxon>
        <taxon>Neopterygii</taxon>
        <taxon>Teleostei</taxon>
        <taxon>Ostariophysi</taxon>
        <taxon>Gymnotiformes</taxon>
        <taxon>Gymnotoidei</taxon>
        <taxon>Gymnotidae</taxon>
        <taxon>Electrophorus</taxon>
    </lineage>
</organism>
<gene>
    <name evidence="3" type="ORF">P4O66_004576</name>
</gene>
<dbReference type="Proteomes" id="UP001239994">
    <property type="component" value="Unassembled WGS sequence"/>
</dbReference>
<name>A0AAD8ZMF3_9TELE</name>
<sequence length="306" mass="36869">MNAFCATSIWHNKQVEMENNKNLMMVGEKRTKEHTKKLSAQEVLNDLQNTLSKMDKVSERQEKEEEEMKKREKELKKEIMILQMEKKRIENDRKEMQGKWMKEKRSLAEHIKRVEAENLKLMQIIWWQSRDSLQDMQHLRAYREREKLNLIKIEELGQGMDGQVTKQKENTEMEFKEREQVRLQEWERQRDTPKDFQRELEKMRMELEEPCNRSWDERTRELADLTSEKVLGCPQLAQKVVIALSNVKCNGSQRRRVGLWRKILQQIKSKKDSSEHRSKESVHLSGEKRKKSFISRWLKCGNERKG</sequence>
<proteinExistence type="predicted"/>
<accession>A0AAD8ZMF3</accession>
<evidence type="ECO:0000256" key="1">
    <source>
        <dbReference type="SAM" id="Coils"/>
    </source>
</evidence>
<feature type="coiled-coil region" evidence="1">
    <location>
        <begin position="40"/>
        <end position="99"/>
    </location>
</feature>
<feature type="region of interest" description="Disordered" evidence="2">
    <location>
        <begin position="268"/>
        <end position="289"/>
    </location>
</feature>
<dbReference type="EMBL" id="JAROKS010000008">
    <property type="protein sequence ID" value="KAK1801520.1"/>
    <property type="molecule type" value="Genomic_DNA"/>
</dbReference>
<protein>
    <submittedName>
        <fullName evidence="3">Uncharacterized protein</fullName>
    </submittedName>
</protein>
<evidence type="ECO:0000256" key="2">
    <source>
        <dbReference type="SAM" id="MobiDB-lite"/>
    </source>
</evidence>
<comment type="caution">
    <text evidence="3">The sequence shown here is derived from an EMBL/GenBank/DDBJ whole genome shotgun (WGS) entry which is preliminary data.</text>
</comment>
<keyword evidence="1" id="KW-0175">Coiled coil</keyword>
<keyword evidence="4" id="KW-1185">Reference proteome</keyword>
<reference evidence="3" key="1">
    <citation type="submission" date="2023-03" db="EMBL/GenBank/DDBJ databases">
        <title>Electrophorus voltai genome.</title>
        <authorList>
            <person name="Bian C."/>
        </authorList>
    </citation>
    <scope>NUCLEOTIDE SEQUENCE</scope>
    <source>
        <strain evidence="3">CB-2022</strain>
        <tissue evidence="3">Muscle</tissue>
    </source>
</reference>